<name>A0AAJ1SWP7_9MICC</name>
<keyword evidence="2" id="KW-1185">Reference proteome</keyword>
<reference evidence="1 2" key="1">
    <citation type="submission" date="2023-07" db="EMBL/GenBank/DDBJ databases">
        <title>Sorghum-associated microbial communities from plants grown in Nebraska, USA.</title>
        <authorList>
            <person name="Schachtman D."/>
        </authorList>
    </citation>
    <scope>NUCLEOTIDE SEQUENCE [LARGE SCALE GENOMIC DNA]</scope>
    <source>
        <strain evidence="1 2">DS1001</strain>
    </source>
</reference>
<sequence>MLVSYTEVSPRKPAMGVTIPDARTDLTRSTLDGTTAPQGHTAVHCGTPMQLVTPALGWERASYTFAPTVPGDSELPPVWRCACGFQLDAWSTGPRVAPRSADLSA</sequence>
<proteinExistence type="predicted"/>
<comment type="caution">
    <text evidence="1">The sequence shown here is derived from an EMBL/GenBank/DDBJ whole genome shotgun (WGS) entry which is preliminary data.</text>
</comment>
<dbReference type="RefSeq" id="WP_307361159.1">
    <property type="nucleotide sequence ID" value="NZ_JAUSTB010000010.1"/>
</dbReference>
<dbReference type="Proteomes" id="UP001239267">
    <property type="component" value="Unassembled WGS sequence"/>
</dbReference>
<accession>A0AAJ1SWP7</accession>
<organism evidence="1 2">
    <name type="scientific">Pseudarthrobacter niigatensis</name>
    <dbReference type="NCBI Taxonomy" id="369935"/>
    <lineage>
        <taxon>Bacteria</taxon>
        <taxon>Bacillati</taxon>
        <taxon>Actinomycetota</taxon>
        <taxon>Actinomycetes</taxon>
        <taxon>Micrococcales</taxon>
        <taxon>Micrococcaceae</taxon>
        <taxon>Pseudarthrobacter</taxon>
    </lineage>
</organism>
<protein>
    <submittedName>
        <fullName evidence="1">Uncharacterized protein</fullName>
    </submittedName>
</protein>
<gene>
    <name evidence="1" type="ORF">J2T23_003000</name>
</gene>
<evidence type="ECO:0000313" key="2">
    <source>
        <dbReference type="Proteomes" id="UP001239267"/>
    </source>
</evidence>
<dbReference type="EMBL" id="JAUSTB010000010">
    <property type="protein sequence ID" value="MDQ0147094.1"/>
    <property type="molecule type" value="Genomic_DNA"/>
</dbReference>
<evidence type="ECO:0000313" key="1">
    <source>
        <dbReference type="EMBL" id="MDQ0147094.1"/>
    </source>
</evidence>
<dbReference type="AlphaFoldDB" id="A0AAJ1SWP7"/>